<accession>A0ABP5WBU7</accession>
<evidence type="ECO:0000256" key="7">
    <source>
        <dbReference type="SAM" id="Phobius"/>
    </source>
</evidence>
<feature type="transmembrane region" description="Helical" evidence="7">
    <location>
        <begin position="71"/>
        <end position="94"/>
    </location>
</feature>
<evidence type="ECO:0000313" key="9">
    <source>
        <dbReference type="Proteomes" id="UP001501638"/>
    </source>
</evidence>
<gene>
    <name evidence="8" type="ORF">GCM10010405_03240</name>
</gene>
<evidence type="ECO:0000256" key="2">
    <source>
        <dbReference type="ARBA" id="ARBA00006228"/>
    </source>
</evidence>
<evidence type="ECO:0000256" key="6">
    <source>
        <dbReference type="ARBA" id="ARBA00023136"/>
    </source>
</evidence>
<keyword evidence="3" id="KW-1003">Cell membrane</keyword>
<proteinExistence type="inferred from homology"/>
<comment type="similarity">
    <text evidence="2">Belongs to the CPA3 antiporters (TC 2.A.63) subunit E family.</text>
</comment>
<dbReference type="Proteomes" id="UP001501638">
    <property type="component" value="Unassembled WGS sequence"/>
</dbReference>
<comment type="subcellular location">
    <subcellularLocation>
        <location evidence="1">Cell membrane</location>
        <topology evidence="1">Multi-pass membrane protein</topology>
    </subcellularLocation>
</comment>
<keyword evidence="9" id="KW-1185">Reference proteome</keyword>
<evidence type="ECO:0000256" key="4">
    <source>
        <dbReference type="ARBA" id="ARBA00022692"/>
    </source>
</evidence>
<feature type="transmembrane region" description="Helical" evidence="7">
    <location>
        <begin position="26"/>
        <end position="59"/>
    </location>
</feature>
<protein>
    <submittedName>
        <fullName evidence="8">Na+/H+ antiporter subunit E</fullName>
    </submittedName>
</protein>
<evidence type="ECO:0000256" key="1">
    <source>
        <dbReference type="ARBA" id="ARBA00004651"/>
    </source>
</evidence>
<evidence type="ECO:0000313" key="8">
    <source>
        <dbReference type="EMBL" id="GAA2424200.1"/>
    </source>
</evidence>
<organism evidence="8 9">
    <name type="scientific">Streptomyces macrosporus</name>
    <dbReference type="NCBI Taxonomy" id="44032"/>
    <lineage>
        <taxon>Bacteria</taxon>
        <taxon>Bacillati</taxon>
        <taxon>Actinomycetota</taxon>
        <taxon>Actinomycetes</taxon>
        <taxon>Kitasatosporales</taxon>
        <taxon>Streptomycetaceae</taxon>
        <taxon>Streptomyces</taxon>
    </lineage>
</organism>
<dbReference type="Pfam" id="PF01899">
    <property type="entry name" value="MNHE"/>
    <property type="match status" value="1"/>
</dbReference>
<dbReference type="PANTHER" id="PTHR34584:SF1">
    <property type="entry name" value="NA(+)_H(+) ANTIPORTER SUBUNIT E1"/>
    <property type="match status" value="1"/>
</dbReference>
<sequence>MKSVETSADRGGGGLPRQAVRRWRLLVWLWLLWIVLWGSVSPVVLVTGLVVAGLVLLLFPLPPHTHRLTVHPLWAVAMVGHLLVDLVGSALTVAREALLRGPRARAAVLEARLEVDNDLLVTAAAQTTALTPGSLVLEIDRAERLFYVHALPVRDAAEAEDQRGDVRDAERWVVRAFGTAEDRRSLLRRDGRRGKGPR</sequence>
<dbReference type="InterPro" id="IPR002758">
    <property type="entry name" value="Cation_antiport_E"/>
</dbReference>
<evidence type="ECO:0000256" key="5">
    <source>
        <dbReference type="ARBA" id="ARBA00022989"/>
    </source>
</evidence>
<keyword evidence="5 7" id="KW-1133">Transmembrane helix</keyword>
<dbReference type="PANTHER" id="PTHR34584">
    <property type="entry name" value="NA(+)/H(+) ANTIPORTER SUBUNIT E1"/>
    <property type="match status" value="1"/>
</dbReference>
<dbReference type="RefSeq" id="WP_344320159.1">
    <property type="nucleotide sequence ID" value="NZ_BAAASZ010000003.1"/>
</dbReference>
<name>A0ABP5WBU7_9ACTN</name>
<dbReference type="EMBL" id="BAAASZ010000003">
    <property type="protein sequence ID" value="GAA2424200.1"/>
    <property type="molecule type" value="Genomic_DNA"/>
</dbReference>
<keyword evidence="6 7" id="KW-0472">Membrane</keyword>
<reference evidence="9" key="1">
    <citation type="journal article" date="2019" name="Int. J. Syst. Evol. Microbiol.">
        <title>The Global Catalogue of Microorganisms (GCM) 10K type strain sequencing project: providing services to taxonomists for standard genome sequencing and annotation.</title>
        <authorList>
            <consortium name="The Broad Institute Genomics Platform"/>
            <consortium name="The Broad Institute Genome Sequencing Center for Infectious Disease"/>
            <person name="Wu L."/>
            <person name="Ma J."/>
        </authorList>
    </citation>
    <scope>NUCLEOTIDE SEQUENCE [LARGE SCALE GENOMIC DNA]</scope>
    <source>
        <strain evidence="9">JCM 6305</strain>
    </source>
</reference>
<comment type="caution">
    <text evidence="8">The sequence shown here is derived from an EMBL/GenBank/DDBJ whole genome shotgun (WGS) entry which is preliminary data.</text>
</comment>
<dbReference type="NCBIfam" id="NF006521">
    <property type="entry name" value="PRK08965.1-5"/>
    <property type="match status" value="1"/>
</dbReference>
<keyword evidence="4 7" id="KW-0812">Transmembrane</keyword>
<evidence type="ECO:0000256" key="3">
    <source>
        <dbReference type="ARBA" id="ARBA00022475"/>
    </source>
</evidence>